<sequence length="367" mass="41301">MPSVPVPFPGESLASWVDAIALHTEIPRKTLLRDYWGLPHGPAHFPHGMPDGLSDDDRERIAAATGVPTEDLAGMQLDRYTDQPIPALPYSHDDAWEAEARRHLNNILIIPQCSRWCPHCLKANGGRWLLRWRLAWSFACVEHQVFLCGHCPSCGDTQGHRGQPQARLRCPRIPSQRRSSSWKHRCGHPLTETTATPVTDPRLLEIQQSIHHSLGDGLRPAARSIRLLFYHPLTMHLIDRFQSPEMFHEADPALRTANNGSRNRRSSAYRSDVDPLVSASALYLADQLIASPDRASRANAFADLAHARWLREQERGVQYFGYMGDVPMEFPRSVRDVPPWVTEPLHAQGLLAERTPAVAPPLGFRVQ</sequence>
<keyword evidence="4" id="KW-1185">Reference proteome</keyword>
<dbReference type="RefSeq" id="WP_344258605.1">
    <property type="nucleotide sequence ID" value="NZ_BAAAMJ010000006.1"/>
</dbReference>
<dbReference type="Proteomes" id="UP001501303">
    <property type="component" value="Unassembled WGS sequence"/>
</dbReference>
<protein>
    <recommendedName>
        <fullName evidence="2">TniQ domain-containing protein</fullName>
    </recommendedName>
</protein>
<evidence type="ECO:0000259" key="2">
    <source>
        <dbReference type="Pfam" id="PF06527"/>
    </source>
</evidence>
<dbReference type="EMBL" id="BAAAMJ010000006">
    <property type="protein sequence ID" value="GAA1899033.1"/>
    <property type="molecule type" value="Genomic_DNA"/>
</dbReference>
<gene>
    <name evidence="3" type="ORF">GCM10009716_06070</name>
</gene>
<name>A0ABN2NRJ9_9ACTN</name>
<evidence type="ECO:0000313" key="3">
    <source>
        <dbReference type="EMBL" id="GAA1899033.1"/>
    </source>
</evidence>
<feature type="region of interest" description="Disordered" evidence="1">
    <location>
        <begin position="162"/>
        <end position="186"/>
    </location>
</feature>
<accession>A0ABN2NRJ9</accession>
<evidence type="ECO:0000313" key="4">
    <source>
        <dbReference type="Proteomes" id="UP001501303"/>
    </source>
</evidence>
<evidence type="ECO:0000256" key="1">
    <source>
        <dbReference type="SAM" id="MobiDB-lite"/>
    </source>
</evidence>
<reference evidence="3 4" key="1">
    <citation type="journal article" date="2019" name="Int. J. Syst. Evol. Microbiol.">
        <title>The Global Catalogue of Microorganisms (GCM) 10K type strain sequencing project: providing services to taxonomists for standard genome sequencing and annotation.</title>
        <authorList>
            <consortium name="The Broad Institute Genomics Platform"/>
            <consortium name="The Broad Institute Genome Sequencing Center for Infectious Disease"/>
            <person name="Wu L."/>
            <person name="Ma J."/>
        </authorList>
    </citation>
    <scope>NUCLEOTIDE SEQUENCE [LARGE SCALE GENOMIC DNA]</scope>
    <source>
        <strain evidence="3 4">JCM 13581</strain>
    </source>
</reference>
<dbReference type="Pfam" id="PF06527">
    <property type="entry name" value="TniQ"/>
    <property type="match status" value="1"/>
</dbReference>
<proteinExistence type="predicted"/>
<comment type="caution">
    <text evidence="3">The sequence shown here is derived from an EMBL/GenBank/DDBJ whole genome shotgun (WGS) entry which is preliminary data.</text>
</comment>
<dbReference type="InterPro" id="IPR009492">
    <property type="entry name" value="TniQ"/>
</dbReference>
<organism evidence="3 4">
    <name type="scientific">Streptomyces sodiiphilus</name>
    <dbReference type="NCBI Taxonomy" id="226217"/>
    <lineage>
        <taxon>Bacteria</taxon>
        <taxon>Bacillati</taxon>
        <taxon>Actinomycetota</taxon>
        <taxon>Actinomycetes</taxon>
        <taxon>Kitasatosporales</taxon>
        <taxon>Streptomycetaceae</taxon>
        <taxon>Streptomyces</taxon>
    </lineage>
</organism>
<feature type="domain" description="TniQ" evidence="2">
    <location>
        <begin position="3"/>
        <end position="147"/>
    </location>
</feature>